<dbReference type="PANTHER" id="PTHR31836:SF21">
    <property type="entry name" value="EXPANSIN-LIKE PROTEIN 7"/>
    <property type="match status" value="1"/>
</dbReference>
<feature type="signal peptide" evidence="2">
    <location>
        <begin position="1"/>
        <end position="29"/>
    </location>
</feature>
<organism evidence="4 5">
    <name type="scientific">Sphaerotilus natans subsp. natans DSM 6575</name>
    <dbReference type="NCBI Taxonomy" id="1286631"/>
    <lineage>
        <taxon>Bacteria</taxon>
        <taxon>Pseudomonadati</taxon>
        <taxon>Pseudomonadota</taxon>
        <taxon>Betaproteobacteria</taxon>
        <taxon>Burkholderiales</taxon>
        <taxon>Sphaerotilaceae</taxon>
        <taxon>Sphaerotilus</taxon>
    </lineage>
</organism>
<dbReference type="SUPFAM" id="SSF49590">
    <property type="entry name" value="PHL pollen allergen"/>
    <property type="match status" value="1"/>
</dbReference>
<dbReference type="InterPro" id="IPR051477">
    <property type="entry name" value="Expansin_CellWall"/>
</dbReference>
<dbReference type="AlphaFoldDB" id="A0A059KJK5"/>
<dbReference type="eggNOG" id="COG4305">
    <property type="taxonomic scope" value="Bacteria"/>
</dbReference>
<dbReference type="PANTHER" id="PTHR31836">
    <property type="match status" value="1"/>
</dbReference>
<dbReference type="CDD" id="cd22272">
    <property type="entry name" value="DPBB_EXLX1-like"/>
    <property type="match status" value="1"/>
</dbReference>
<dbReference type="STRING" id="34103.SAMN05421778_11059"/>
<evidence type="ECO:0000256" key="2">
    <source>
        <dbReference type="SAM" id="SignalP"/>
    </source>
</evidence>
<feature type="chain" id="PRO_5001575936" evidence="2">
    <location>
        <begin position="30"/>
        <end position="232"/>
    </location>
</feature>
<dbReference type="Gene3D" id="2.60.40.760">
    <property type="entry name" value="Expansin, cellulose-binding-like domain"/>
    <property type="match status" value="1"/>
</dbReference>
<comment type="caution">
    <text evidence="4">The sequence shown here is derived from an EMBL/GenBank/DDBJ whole genome shotgun (WGS) entry which is preliminary data.</text>
</comment>
<sequence>MQTAKPKPSIATAALTLVCSLLSPLQTHAQATPEPQQGIATHYDATGPVSCAFDLDPRERMIAAMNEAQYGQADWCGAQVRVEGPQGNSIVVRIVNRCPECKAGHLDLSREAFAQLADLVTGKVPIRWQLVSLPLQGPIAYHFKRESNPYWLAVQVRNHRNPLVRLEYEAGGQWVEVPRKDYNYFEMQLPGRGPRDYRFRVTDLFGHQLVDDGIRFRANATVKGQTQFPAAP</sequence>
<dbReference type="NCBIfam" id="NF041144">
    <property type="entry name" value="expansin_EXLX1"/>
    <property type="match status" value="1"/>
</dbReference>
<evidence type="ECO:0000313" key="4">
    <source>
        <dbReference type="EMBL" id="KDB51525.1"/>
    </source>
</evidence>
<keyword evidence="5" id="KW-1185">Reference proteome</keyword>
<gene>
    <name evidence="4" type="ORF">X805_29030</name>
</gene>
<dbReference type="Proteomes" id="UP000026714">
    <property type="component" value="Unassembled WGS sequence"/>
</dbReference>
<dbReference type="EMBL" id="AZRA01000076">
    <property type="protein sequence ID" value="KDB51525.1"/>
    <property type="molecule type" value="Genomic_DNA"/>
</dbReference>
<dbReference type="InterPro" id="IPR009009">
    <property type="entry name" value="RlpA-like_DPBB"/>
</dbReference>
<evidence type="ECO:0000313" key="5">
    <source>
        <dbReference type="Proteomes" id="UP000026714"/>
    </source>
</evidence>
<name>A0A059KJK5_9BURK</name>
<dbReference type="InterPro" id="IPR036908">
    <property type="entry name" value="RlpA-like_sf"/>
</dbReference>
<reference evidence="4 5" key="1">
    <citation type="journal article" date="2014" name="FEMS Microbiol. Ecol.">
        <title>Sphaerotilus natans encrusted with nanoball-shaped Fe(III) oxide minerals formed by nitrate-reducing mixotrophic Fe(II) oxidation.</title>
        <authorList>
            <person name="Park S."/>
            <person name="Kim D.H."/>
            <person name="Lee J.H."/>
            <person name="Hur H.G."/>
        </authorList>
    </citation>
    <scope>NUCLEOTIDE SEQUENCE [LARGE SCALE GENOMIC DNA]</scope>
    <source>
        <strain evidence="4 5">DSM 6575</strain>
    </source>
</reference>
<dbReference type="Gene3D" id="2.40.40.10">
    <property type="entry name" value="RlpA-like domain"/>
    <property type="match status" value="1"/>
</dbReference>
<evidence type="ECO:0000256" key="1">
    <source>
        <dbReference type="ARBA" id="ARBA00022729"/>
    </source>
</evidence>
<keyword evidence="4" id="KW-0449">Lipoprotein</keyword>
<dbReference type="InterPro" id="IPR036749">
    <property type="entry name" value="Expansin_CBD_sf"/>
</dbReference>
<protein>
    <submittedName>
        <fullName evidence="4">Rare lipoprotein A</fullName>
    </submittedName>
</protein>
<dbReference type="SUPFAM" id="SSF50685">
    <property type="entry name" value="Barwin-like endoglucanases"/>
    <property type="match status" value="1"/>
</dbReference>
<feature type="domain" description="RlpA-like protein double-psi beta-barrel" evidence="3">
    <location>
        <begin position="77"/>
        <end position="127"/>
    </location>
</feature>
<accession>A0A059KJK5</accession>
<dbReference type="RefSeq" id="WP_051632064.1">
    <property type="nucleotide sequence ID" value="NZ_AZRA01000076.1"/>
</dbReference>
<proteinExistence type="predicted"/>
<dbReference type="InterPro" id="IPR049818">
    <property type="entry name" value="Expansin_EXLX1-like"/>
</dbReference>
<evidence type="ECO:0000259" key="3">
    <source>
        <dbReference type="Pfam" id="PF03330"/>
    </source>
</evidence>
<dbReference type="Pfam" id="PF03330">
    <property type="entry name" value="DPBB_1"/>
    <property type="match status" value="1"/>
</dbReference>
<keyword evidence="1 2" id="KW-0732">Signal</keyword>